<dbReference type="InterPro" id="IPR036663">
    <property type="entry name" value="Fumarylacetoacetase_C_sf"/>
</dbReference>
<comment type="cofactor">
    <cofactor evidence="1 13">
        <name>Ca(2+)</name>
        <dbReference type="ChEBI" id="CHEBI:29108"/>
    </cofactor>
</comment>
<feature type="binding site" evidence="13">
    <location>
        <position position="217"/>
    </location>
    <ligand>
        <name>Ca(2+)</name>
        <dbReference type="ChEBI" id="CHEBI:29108"/>
    </ligand>
</feature>
<evidence type="ECO:0000256" key="1">
    <source>
        <dbReference type="ARBA" id="ARBA00001913"/>
    </source>
</evidence>
<dbReference type="OrthoDB" id="3766879at2"/>
<name>A0A4P6PY28_9ACTN</name>
<evidence type="ECO:0000256" key="2">
    <source>
        <dbReference type="ARBA" id="ARBA00001946"/>
    </source>
</evidence>
<protein>
    <recommendedName>
        <fullName evidence="4">fumarylacetoacetase</fullName>
        <ecNumber evidence="4">3.7.1.2</ecNumber>
    </recommendedName>
</protein>
<dbReference type="GO" id="GO:1902000">
    <property type="term" value="P:homogentisate catabolic process"/>
    <property type="evidence" value="ECO:0007669"/>
    <property type="project" value="TreeGrafter"/>
</dbReference>
<evidence type="ECO:0000256" key="10">
    <source>
        <dbReference type="ARBA" id="ARBA00023232"/>
    </source>
</evidence>
<dbReference type="KEGG" id="strr:EKD16_06950"/>
<dbReference type="GO" id="GO:0006559">
    <property type="term" value="P:L-phenylalanine catabolic process"/>
    <property type="evidence" value="ECO:0007669"/>
    <property type="project" value="UniProtKB-UniPathway"/>
</dbReference>
<dbReference type="GO" id="GO:0006572">
    <property type="term" value="P:L-tyrosine catabolic process"/>
    <property type="evidence" value="ECO:0007669"/>
    <property type="project" value="UniProtKB-KW"/>
</dbReference>
<evidence type="ECO:0000256" key="11">
    <source>
        <dbReference type="PIRSR" id="PIRSR605959-1"/>
    </source>
</evidence>
<evidence type="ECO:0000256" key="7">
    <source>
        <dbReference type="ARBA" id="ARBA00022837"/>
    </source>
</evidence>
<organism evidence="16 17">
    <name type="scientific">Streptomonospora litoralis</name>
    <dbReference type="NCBI Taxonomy" id="2498135"/>
    <lineage>
        <taxon>Bacteria</taxon>
        <taxon>Bacillati</taxon>
        <taxon>Actinomycetota</taxon>
        <taxon>Actinomycetes</taxon>
        <taxon>Streptosporangiales</taxon>
        <taxon>Nocardiopsidaceae</taxon>
        <taxon>Streptomonospora</taxon>
    </lineage>
</organism>
<keyword evidence="5 13" id="KW-0479">Metal-binding</keyword>
<feature type="active site" description="Proton acceptor" evidence="11">
    <location>
        <position position="119"/>
    </location>
</feature>
<dbReference type="EMBL" id="CP036455">
    <property type="protein sequence ID" value="QBI53186.1"/>
    <property type="molecule type" value="Genomic_DNA"/>
</dbReference>
<sequence length="396" mass="40719">MQTTWVPGADASGYGADNLPYGVFAPPGSPPRVGVRVGEWVLDLAGALGDPAFDAPTLSPFMARGSTAWRATRAKVSGMLGAEKGRAAAEPHLVPLSRVELLQPFDVADYVVFQGAAEHAACEYSLLRPGAALPEAWYLQPAGRHGRAGAVAVSGTGIRRPVGQLAAPGEDPVLGCSEWVDVEAQLGFVVGVPTSPGRTVPVGDFAEHVFGVVLVQDWSARDIEEWESAPLGPLAGASFAASVSPWVVPTDALGAARFSGREQAPEPMAHLRRAADWGLRIGLEFAVNGGIVSRPPGALLYWTPDQLLAHLTGNGAALRTGDLFTSGAVSGGEPGEGGSLLELTAGGKEPLRLADGSVRSSIADGDRVDVGAWARGMGGGLIRLGEVGAPLRPAAG</sequence>
<reference evidence="16 17" key="1">
    <citation type="submission" date="2019-02" db="EMBL/GenBank/DDBJ databases">
        <authorList>
            <person name="Khodamoradi S."/>
            <person name="Hahnke R.L."/>
            <person name="Kaempfer P."/>
            <person name="Schumann P."/>
            <person name="Rohde M."/>
            <person name="Steinert M."/>
            <person name="Luzhetskyy A."/>
            <person name="Wink J."/>
            <person name="Ruckert C."/>
        </authorList>
    </citation>
    <scope>NUCLEOTIDE SEQUENCE [LARGE SCALE GENOMIC DNA]</scope>
    <source>
        <strain evidence="16 17">M2</strain>
    </source>
</reference>
<dbReference type="RefSeq" id="WP_131097593.1">
    <property type="nucleotide sequence ID" value="NZ_CP036455.1"/>
</dbReference>
<dbReference type="AlphaFoldDB" id="A0A4P6PY28"/>
<evidence type="ECO:0000259" key="15">
    <source>
        <dbReference type="Pfam" id="PF09298"/>
    </source>
</evidence>
<feature type="binding site" evidence="12">
    <location>
        <position position="128"/>
    </location>
    <ligand>
        <name>substrate</name>
    </ligand>
</feature>
<evidence type="ECO:0000256" key="6">
    <source>
        <dbReference type="ARBA" id="ARBA00022801"/>
    </source>
</evidence>
<evidence type="ECO:0000313" key="17">
    <source>
        <dbReference type="Proteomes" id="UP000292235"/>
    </source>
</evidence>
<keyword evidence="10" id="KW-0585">Phenylalanine catabolism</keyword>
<dbReference type="InterPro" id="IPR011234">
    <property type="entry name" value="Fumarylacetoacetase-like_C"/>
</dbReference>
<evidence type="ECO:0000313" key="16">
    <source>
        <dbReference type="EMBL" id="QBI53186.1"/>
    </source>
</evidence>
<dbReference type="SUPFAM" id="SSF56529">
    <property type="entry name" value="FAH"/>
    <property type="match status" value="1"/>
</dbReference>
<dbReference type="InterPro" id="IPR005959">
    <property type="entry name" value="Fumarylacetoacetase"/>
</dbReference>
<feature type="domain" description="Fumarylacetoacetase-like C-terminal" evidence="14">
    <location>
        <begin position="141"/>
        <end position="372"/>
    </location>
</feature>
<feature type="binding site" evidence="13">
    <location>
        <position position="183"/>
    </location>
    <ligand>
        <name>Ca(2+)</name>
        <dbReference type="ChEBI" id="CHEBI:29108"/>
    </ligand>
</feature>
<dbReference type="PANTHER" id="PTHR43069:SF2">
    <property type="entry name" value="FUMARYLACETOACETASE"/>
    <property type="match status" value="1"/>
</dbReference>
<evidence type="ECO:0000256" key="12">
    <source>
        <dbReference type="PIRSR" id="PIRSR605959-2"/>
    </source>
</evidence>
<evidence type="ECO:0000256" key="3">
    <source>
        <dbReference type="ARBA" id="ARBA00004782"/>
    </source>
</evidence>
<dbReference type="Pfam" id="PF09298">
    <property type="entry name" value="FAA_hydrolase_N"/>
    <property type="match status" value="1"/>
</dbReference>
<dbReference type="EC" id="3.7.1.2" evidence="4"/>
<comment type="pathway">
    <text evidence="3">Amino-acid degradation; L-phenylalanine degradation; acetoacetate and fumarate from L-phenylalanine: step 6/6.</text>
</comment>
<keyword evidence="6 16" id="KW-0378">Hydrolase</keyword>
<evidence type="ECO:0000259" key="14">
    <source>
        <dbReference type="Pfam" id="PF01557"/>
    </source>
</evidence>
<dbReference type="InterPro" id="IPR036462">
    <property type="entry name" value="Fumarylacetoacetase_N_sf"/>
</dbReference>
<evidence type="ECO:0000256" key="8">
    <source>
        <dbReference type="ARBA" id="ARBA00022842"/>
    </source>
</evidence>
<dbReference type="Gene3D" id="3.90.850.10">
    <property type="entry name" value="Fumarylacetoacetase-like, C-terminal domain"/>
    <property type="match status" value="1"/>
</dbReference>
<dbReference type="Gene3D" id="2.30.30.230">
    <property type="entry name" value="Fumarylacetoacetase, N-terminal domain"/>
    <property type="match status" value="1"/>
</dbReference>
<keyword evidence="8 13" id="KW-0460">Magnesium</keyword>
<dbReference type="UniPathway" id="UPA00139">
    <property type="reaction ID" value="UER00341"/>
</dbReference>
<evidence type="ECO:0000256" key="4">
    <source>
        <dbReference type="ARBA" id="ARBA00012094"/>
    </source>
</evidence>
<evidence type="ECO:0000256" key="9">
    <source>
        <dbReference type="ARBA" id="ARBA00022878"/>
    </source>
</evidence>
<proteinExistence type="predicted"/>
<evidence type="ECO:0000256" key="13">
    <source>
        <dbReference type="PIRSR" id="PIRSR605959-3"/>
    </source>
</evidence>
<keyword evidence="7 13" id="KW-0106">Calcium</keyword>
<keyword evidence="17" id="KW-1185">Reference proteome</keyword>
<dbReference type="InterPro" id="IPR015377">
    <property type="entry name" value="Fumarylacetoacetase_N"/>
</dbReference>
<gene>
    <name evidence="16" type="ORF">EKD16_06950</name>
</gene>
<feature type="binding site" evidence="13">
    <location>
        <position position="217"/>
    </location>
    <ligand>
        <name>Mg(2+)</name>
        <dbReference type="ChEBI" id="CHEBI:18420"/>
    </ligand>
</feature>
<feature type="domain" description="Fumarylacetoacetase N-terminal" evidence="15">
    <location>
        <begin position="18"/>
        <end position="102"/>
    </location>
</feature>
<dbReference type="Pfam" id="PF01557">
    <property type="entry name" value="FAA_hydrolase"/>
    <property type="match status" value="1"/>
</dbReference>
<dbReference type="SUPFAM" id="SSF63433">
    <property type="entry name" value="Fumarylacetoacetate hydrolase, FAH, N-terminal domain"/>
    <property type="match status" value="1"/>
</dbReference>
<dbReference type="GO" id="GO:0004334">
    <property type="term" value="F:fumarylacetoacetase activity"/>
    <property type="evidence" value="ECO:0007669"/>
    <property type="project" value="UniProtKB-EC"/>
</dbReference>
<evidence type="ECO:0000256" key="5">
    <source>
        <dbReference type="ARBA" id="ARBA00022723"/>
    </source>
</evidence>
<comment type="cofactor">
    <cofactor evidence="2 13">
        <name>Mg(2+)</name>
        <dbReference type="ChEBI" id="CHEBI:18420"/>
    </cofactor>
</comment>
<accession>A0A4P6PY28</accession>
<keyword evidence="9" id="KW-0828">Tyrosine catabolism</keyword>
<dbReference type="Proteomes" id="UP000292235">
    <property type="component" value="Chromosome"/>
</dbReference>
<dbReference type="PANTHER" id="PTHR43069">
    <property type="entry name" value="FUMARYLACETOACETASE"/>
    <property type="match status" value="1"/>
</dbReference>
<dbReference type="GO" id="GO:0046872">
    <property type="term" value="F:metal ion binding"/>
    <property type="evidence" value="ECO:0007669"/>
    <property type="project" value="UniProtKB-KW"/>
</dbReference>